<keyword evidence="4" id="KW-1185">Reference proteome</keyword>
<keyword evidence="1" id="KW-0472">Membrane</keyword>
<dbReference type="Proteomes" id="UP000184035">
    <property type="component" value="Unassembled WGS sequence"/>
</dbReference>
<accession>A0A1M4TD36</accession>
<dbReference type="Gene3D" id="3.40.50.620">
    <property type="entry name" value="HUPs"/>
    <property type="match status" value="1"/>
</dbReference>
<evidence type="ECO:0000259" key="2">
    <source>
        <dbReference type="Pfam" id="PF02698"/>
    </source>
</evidence>
<dbReference type="OrthoDB" id="9782395at2"/>
<evidence type="ECO:0000313" key="3">
    <source>
        <dbReference type="EMBL" id="SHE42278.1"/>
    </source>
</evidence>
<organism evidence="3 4">
    <name type="scientific">Clostridium fallax</name>
    <dbReference type="NCBI Taxonomy" id="1533"/>
    <lineage>
        <taxon>Bacteria</taxon>
        <taxon>Bacillati</taxon>
        <taxon>Bacillota</taxon>
        <taxon>Clostridia</taxon>
        <taxon>Eubacteriales</taxon>
        <taxon>Clostridiaceae</taxon>
        <taxon>Clostridium</taxon>
    </lineage>
</organism>
<dbReference type="GO" id="GO:0005886">
    <property type="term" value="C:plasma membrane"/>
    <property type="evidence" value="ECO:0007669"/>
    <property type="project" value="TreeGrafter"/>
</dbReference>
<dbReference type="PANTHER" id="PTHR30336:SF4">
    <property type="entry name" value="ENVELOPE BIOGENESIS FACTOR ELYC"/>
    <property type="match status" value="1"/>
</dbReference>
<dbReference type="AlphaFoldDB" id="A0A1M4TD36"/>
<dbReference type="RefSeq" id="WP_072892542.1">
    <property type="nucleotide sequence ID" value="NZ_FQVM01000002.1"/>
</dbReference>
<feature type="transmembrane region" description="Helical" evidence="1">
    <location>
        <begin position="7"/>
        <end position="30"/>
    </location>
</feature>
<dbReference type="CDD" id="cd06259">
    <property type="entry name" value="YdcF-like"/>
    <property type="match status" value="1"/>
</dbReference>
<reference evidence="3 4" key="1">
    <citation type="submission" date="2016-11" db="EMBL/GenBank/DDBJ databases">
        <authorList>
            <person name="Jaros S."/>
            <person name="Januszkiewicz K."/>
            <person name="Wedrychowicz H."/>
        </authorList>
    </citation>
    <scope>NUCLEOTIDE SEQUENCE [LARGE SCALE GENOMIC DNA]</scope>
    <source>
        <strain evidence="3 4">DSM 2631</strain>
    </source>
</reference>
<name>A0A1M4TD36_9CLOT</name>
<gene>
    <name evidence="3" type="ORF">SAMN05443638_102131</name>
</gene>
<feature type="domain" description="DUF218" evidence="2">
    <location>
        <begin position="36"/>
        <end position="174"/>
    </location>
</feature>
<dbReference type="Pfam" id="PF02698">
    <property type="entry name" value="DUF218"/>
    <property type="match status" value="1"/>
</dbReference>
<dbReference type="PANTHER" id="PTHR30336">
    <property type="entry name" value="INNER MEMBRANE PROTEIN, PROBABLE PERMEASE"/>
    <property type="match status" value="1"/>
</dbReference>
<dbReference type="EMBL" id="FQVM01000002">
    <property type="protein sequence ID" value="SHE42278.1"/>
    <property type="molecule type" value="Genomic_DNA"/>
</dbReference>
<dbReference type="GO" id="GO:0000270">
    <property type="term" value="P:peptidoglycan metabolic process"/>
    <property type="evidence" value="ECO:0007669"/>
    <property type="project" value="TreeGrafter"/>
</dbReference>
<evidence type="ECO:0000256" key="1">
    <source>
        <dbReference type="SAM" id="Phobius"/>
    </source>
</evidence>
<dbReference type="InterPro" id="IPR014729">
    <property type="entry name" value="Rossmann-like_a/b/a_fold"/>
</dbReference>
<dbReference type="GO" id="GO:0043164">
    <property type="term" value="P:Gram-negative-bacterium-type cell wall biogenesis"/>
    <property type="evidence" value="ECO:0007669"/>
    <property type="project" value="TreeGrafter"/>
</dbReference>
<sequence>MKKKLKMIVFLFIIIFFLFEIYIFSVPMILAPKKSDAIIILGCRVNGETPSKFLVDRTMEGVKLYKEGYAPYIIVSGGQGDKENISEAECMKRILVKEDIPEDKIILEDNSKNTNENIKNSSKIMKNEGFKSAILVSNRFHLGRVKMLANRYKIDGSYTGTFNTKYQYLLHEIFGAIREIPAIIKDFIIRC</sequence>
<keyword evidence="1" id="KW-0812">Transmembrane</keyword>
<protein>
    <submittedName>
        <fullName evidence="3">Uncharacterized SAM-binding protein YcdF, DUF218 family</fullName>
    </submittedName>
</protein>
<evidence type="ECO:0000313" key="4">
    <source>
        <dbReference type="Proteomes" id="UP000184035"/>
    </source>
</evidence>
<keyword evidence="1" id="KW-1133">Transmembrane helix</keyword>
<proteinExistence type="predicted"/>
<dbReference type="InterPro" id="IPR003848">
    <property type="entry name" value="DUF218"/>
</dbReference>
<dbReference type="InterPro" id="IPR051599">
    <property type="entry name" value="Cell_Envelope_Assoc"/>
</dbReference>